<dbReference type="Pfam" id="PF00496">
    <property type="entry name" value="SBP_bac_5"/>
    <property type="match status" value="1"/>
</dbReference>
<dbReference type="AlphaFoldDB" id="A0AAE3K6Y3"/>
<protein>
    <submittedName>
        <fullName evidence="6">ABC transporter substrate-binding protein</fullName>
    </submittedName>
</protein>
<dbReference type="Gene3D" id="3.10.105.10">
    <property type="entry name" value="Dipeptide-binding Protein, Domain 3"/>
    <property type="match status" value="1"/>
</dbReference>
<name>A0AAE3K6Y3_9EURY</name>
<dbReference type="RefSeq" id="WP_250582210.1">
    <property type="nucleotide sequence ID" value="NZ_JAKRVX010000001.1"/>
</dbReference>
<gene>
    <name evidence="6" type="ORF">AArcSt2_00560</name>
</gene>
<feature type="domain" description="Solute-binding protein family 5" evidence="5">
    <location>
        <begin position="106"/>
        <end position="463"/>
    </location>
</feature>
<dbReference type="PROSITE" id="PS51318">
    <property type="entry name" value="TAT"/>
    <property type="match status" value="1"/>
</dbReference>
<dbReference type="Gene3D" id="3.40.190.10">
    <property type="entry name" value="Periplasmic binding protein-like II"/>
    <property type="match status" value="1"/>
</dbReference>
<dbReference type="InterPro" id="IPR039424">
    <property type="entry name" value="SBP_5"/>
</dbReference>
<evidence type="ECO:0000256" key="1">
    <source>
        <dbReference type="ARBA" id="ARBA00005695"/>
    </source>
</evidence>
<keyword evidence="3" id="KW-0732">Signal</keyword>
<dbReference type="PANTHER" id="PTHR30290">
    <property type="entry name" value="PERIPLASMIC BINDING COMPONENT OF ABC TRANSPORTER"/>
    <property type="match status" value="1"/>
</dbReference>
<dbReference type="SUPFAM" id="SSF53850">
    <property type="entry name" value="Periplasmic binding protein-like II"/>
    <property type="match status" value="1"/>
</dbReference>
<evidence type="ECO:0000313" key="6">
    <source>
        <dbReference type="EMBL" id="MCL9815426.1"/>
    </source>
</evidence>
<accession>A0AAE3K6Y3</accession>
<comment type="similarity">
    <text evidence="1">Belongs to the bacterial solute-binding protein 5 family.</text>
</comment>
<feature type="compositionally biased region" description="Polar residues" evidence="4">
    <location>
        <begin position="63"/>
        <end position="72"/>
    </location>
</feature>
<dbReference type="Proteomes" id="UP001203207">
    <property type="component" value="Unassembled WGS sequence"/>
</dbReference>
<keyword evidence="7" id="KW-1185">Reference proteome</keyword>
<evidence type="ECO:0000256" key="4">
    <source>
        <dbReference type="SAM" id="MobiDB-lite"/>
    </source>
</evidence>
<dbReference type="GO" id="GO:0015833">
    <property type="term" value="P:peptide transport"/>
    <property type="evidence" value="ECO:0007669"/>
    <property type="project" value="TreeGrafter"/>
</dbReference>
<dbReference type="Gene3D" id="3.90.76.10">
    <property type="entry name" value="Dipeptide-binding Protein, Domain 1"/>
    <property type="match status" value="1"/>
</dbReference>
<dbReference type="InterPro" id="IPR006311">
    <property type="entry name" value="TAT_signal"/>
</dbReference>
<dbReference type="GO" id="GO:0042597">
    <property type="term" value="C:periplasmic space"/>
    <property type="evidence" value="ECO:0007669"/>
    <property type="project" value="UniProtKB-ARBA"/>
</dbReference>
<reference evidence="6" key="1">
    <citation type="journal article" date="2022" name="Syst. Appl. Microbiol.">
        <title>Natronocalculus amylovorans gen. nov., sp. nov., and Natranaeroarchaeum aerophilus sp. nov., dominant culturable amylolytic natronoarchaea from hypersaline soda lakes in southwestern Siberia.</title>
        <authorList>
            <person name="Sorokin D.Y."/>
            <person name="Elcheninov A.G."/>
            <person name="Khizhniak T.V."/>
            <person name="Koenen M."/>
            <person name="Bale N.J."/>
            <person name="Damste J.S.S."/>
            <person name="Kublanov I.V."/>
        </authorList>
    </citation>
    <scope>NUCLEOTIDE SEQUENCE</scope>
    <source>
        <strain evidence="6">AArc-St2</strain>
    </source>
</reference>
<keyword evidence="2" id="KW-0813">Transport</keyword>
<dbReference type="PANTHER" id="PTHR30290:SF9">
    <property type="entry name" value="OLIGOPEPTIDE-BINDING PROTEIN APPA"/>
    <property type="match status" value="1"/>
</dbReference>
<organism evidence="6 7">
    <name type="scientific">Natronocalculus amylovorans</name>
    <dbReference type="NCBI Taxonomy" id="2917812"/>
    <lineage>
        <taxon>Archaea</taxon>
        <taxon>Methanobacteriati</taxon>
        <taxon>Methanobacteriota</taxon>
        <taxon>Stenosarchaea group</taxon>
        <taxon>Halobacteria</taxon>
        <taxon>Halobacteriales</taxon>
        <taxon>Haloferacaceae</taxon>
        <taxon>Natronocalculus</taxon>
    </lineage>
</organism>
<dbReference type="InterPro" id="IPR030678">
    <property type="entry name" value="Peptide/Ni-bd"/>
</dbReference>
<dbReference type="PIRSF" id="PIRSF002741">
    <property type="entry name" value="MppA"/>
    <property type="match status" value="1"/>
</dbReference>
<dbReference type="InterPro" id="IPR000914">
    <property type="entry name" value="SBP_5_dom"/>
</dbReference>
<evidence type="ECO:0000259" key="5">
    <source>
        <dbReference type="Pfam" id="PF00496"/>
    </source>
</evidence>
<feature type="region of interest" description="Disordered" evidence="4">
    <location>
        <begin position="34"/>
        <end position="81"/>
    </location>
</feature>
<dbReference type="GO" id="GO:0043190">
    <property type="term" value="C:ATP-binding cassette (ABC) transporter complex"/>
    <property type="evidence" value="ECO:0007669"/>
    <property type="project" value="InterPro"/>
</dbReference>
<evidence type="ECO:0000256" key="3">
    <source>
        <dbReference type="ARBA" id="ARBA00022729"/>
    </source>
</evidence>
<comment type="caution">
    <text evidence="6">The sequence shown here is derived from an EMBL/GenBank/DDBJ whole genome shotgun (WGS) entry which is preliminary data.</text>
</comment>
<evidence type="ECO:0000256" key="2">
    <source>
        <dbReference type="ARBA" id="ARBA00022448"/>
    </source>
</evidence>
<proteinExistence type="inferred from homology"/>
<dbReference type="GO" id="GO:1904680">
    <property type="term" value="F:peptide transmembrane transporter activity"/>
    <property type="evidence" value="ECO:0007669"/>
    <property type="project" value="TreeGrafter"/>
</dbReference>
<dbReference type="EMBL" id="JAKRVX010000001">
    <property type="protein sequence ID" value="MCL9815426.1"/>
    <property type="molecule type" value="Genomic_DNA"/>
</dbReference>
<evidence type="ECO:0000313" key="7">
    <source>
        <dbReference type="Proteomes" id="UP001203207"/>
    </source>
</evidence>
<reference evidence="6" key="2">
    <citation type="submission" date="2022-02" db="EMBL/GenBank/DDBJ databases">
        <authorList>
            <person name="Elcheninov A.G."/>
            <person name="Sorokin D.Y."/>
            <person name="Kublanov I.V."/>
        </authorList>
    </citation>
    <scope>NUCLEOTIDE SEQUENCE</scope>
    <source>
        <strain evidence="6">AArc-St2</strain>
    </source>
</reference>
<sequence>MPENTNHNVSRRRYLSYAGAAAAAVTLAGCTGEDVEDPGAGNGNGNGNGTDDTGTGDDDDTLRISQTQNPTTLDPHDHRETTTDNVLLQAYDHHISRDRDGEMGDGIATDWEVLEEDRHKLTIREGVMFHNGDELTPADCAFTINRVADDDVGNLQSPQQDQIAGVTGAEVDDDDHAIIVHTEGANPMVFSNLASYVPVVQESWIMDRQPEEVAEDINGTGPYQLEEFVDGEFTRFSSFADHWNGEPPIGELIIDAASESSSRVNSLRAGEIDVATAIPPSDASAIEADEDTYVGDAPSTRVLMLPMLYNEEPFDSVEFRQAMNYAIDFDEIINTVLAGFGDATAQPTLEGYFGHNPDLEPYPYDPERAEELVEESGYAGAEIELHIPAGRYLRSDEIAQACVGFIDDLSNVSCEAEIRDFGELAGQLLDGDISSTPPFFLIGWGNTTFDAQQNLLPWLTEGTSQYTFVDEELEDLISAAQTEVDEDAREQLLQEANARAHELAVFVFLNREYLIYGLSQRVEWEPRQDEYSLAYEMSFR</sequence>